<proteinExistence type="predicted"/>
<name>A0A8S5M1V3_9CAUD</name>
<evidence type="ECO:0000313" key="1">
    <source>
        <dbReference type="EMBL" id="DAD76210.1"/>
    </source>
</evidence>
<dbReference type="Gene3D" id="3.40.50.450">
    <property type="match status" value="1"/>
</dbReference>
<sequence length="312" mass="35773">MTKSARIQEKIIEILADGNYHTVQEIKSFLRKAGISDYSEGQFSGSLNTLLRNQSIQKMDRGIYKIKQNWGGKDFMKTCFVVSPIGETDSEIRSNADKLFKYIISPVCESCGFEPVRVDQINDSDSITQTIIDKLLSSELVIADISGHNPNVFFEMGYRKCTDKPIIHLKKKGETIPFDVNTVRTFEYDLTDLDNVEETKKRLEQTIGTFSFENKTNALGQDEENNKQLFFQSILTMLYQIQDSITELKEQINKKDTETIQAIMQTSLNNAQKEESTDVVMMKTLLPELIKNPKLFQNLMQFAEMTNKPKKQ</sequence>
<dbReference type="EMBL" id="BK014797">
    <property type="protein sequence ID" value="DAD76210.1"/>
    <property type="molecule type" value="Genomic_DNA"/>
</dbReference>
<organism evidence="1">
    <name type="scientific">Siphoviridae sp. ctrfD19</name>
    <dbReference type="NCBI Taxonomy" id="2826478"/>
    <lineage>
        <taxon>Viruses</taxon>
        <taxon>Duplodnaviria</taxon>
        <taxon>Heunggongvirae</taxon>
        <taxon>Uroviricota</taxon>
        <taxon>Caudoviricetes</taxon>
    </lineage>
</organism>
<protein>
    <submittedName>
        <fullName evidence="1">Blasticidin M</fullName>
    </submittedName>
</protein>
<accession>A0A8S5M1V3</accession>
<reference evidence="1" key="1">
    <citation type="journal article" date="2021" name="Proc. Natl. Acad. Sci. U.S.A.">
        <title>A Catalog of Tens of Thousands of Viruses from Human Metagenomes Reveals Hidden Associations with Chronic Diseases.</title>
        <authorList>
            <person name="Tisza M.J."/>
            <person name="Buck C.B."/>
        </authorList>
    </citation>
    <scope>NUCLEOTIDE SEQUENCE</scope>
    <source>
        <strain evidence="1">CtrfD19</strain>
    </source>
</reference>